<evidence type="ECO:0000313" key="3">
    <source>
        <dbReference type="Proteomes" id="UP000005561"/>
    </source>
</evidence>
<sequence length="63" mass="7424">MSEVTEKLEPEDIIENQKAMISRQAKIIDNLEEELRIARSDRAELERAIVNHFVNDWRTGRSE</sequence>
<dbReference type="RefSeq" id="WP_006862306.1">
    <property type="nucleotide sequence ID" value="NZ_ACCL02000011.1"/>
</dbReference>
<dbReference type="STRING" id="168384.SAMN05660368_03658"/>
<evidence type="ECO:0000256" key="1">
    <source>
        <dbReference type="SAM" id="Coils"/>
    </source>
</evidence>
<protein>
    <submittedName>
        <fullName evidence="2">Uncharacterized protein</fullName>
    </submittedName>
</protein>
<feature type="coiled-coil region" evidence="1">
    <location>
        <begin position="14"/>
        <end position="48"/>
    </location>
</feature>
<accession>C6LFW2</accession>
<dbReference type="Proteomes" id="UP000005561">
    <property type="component" value="Unassembled WGS sequence"/>
</dbReference>
<dbReference type="EMBL" id="ACCL02000011">
    <property type="protein sequence ID" value="EET60326.1"/>
    <property type="molecule type" value="Genomic_DNA"/>
</dbReference>
<proteinExistence type="predicted"/>
<comment type="caution">
    <text evidence="2">The sequence shown here is derived from an EMBL/GenBank/DDBJ whole genome shotgun (WGS) entry which is preliminary data.</text>
</comment>
<organism evidence="2 3">
    <name type="scientific">Marvinbryantia formatexigens DSM 14469</name>
    <dbReference type="NCBI Taxonomy" id="478749"/>
    <lineage>
        <taxon>Bacteria</taxon>
        <taxon>Bacillati</taxon>
        <taxon>Bacillota</taxon>
        <taxon>Clostridia</taxon>
        <taxon>Lachnospirales</taxon>
        <taxon>Lachnospiraceae</taxon>
        <taxon>Marvinbryantia</taxon>
    </lineage>
</organism>
<gene>
    <name evidence="2" type="ORF">BRYFOR_07522</name>
</gene>
<dbReference type="AlphaFoldDB" id="C6LFW2"/>
<keyword evidence="1" id="KW-0175">Coiled coil</keyword>
<evidence type="ECO:0000313" key="2">
    <source>
        <dbReference type="EMBL" id="EET60326.1"/>
    </source>
</evidence>
<keyword evidence="3" id="KW-1185">Reference proteome</keyword>
<reference evidence="2" key="1">
    <citation type="submission" date="2009-07" db="EMBL/GenBank/DDBJ databases">
        <authorList>
            <person name="Weinstock G."/>
            <person name="Sodergren E."/>
            <person name="Clifton S."/>
            <person name="Fulton L."/>
            <person name="Fulton B."/>
            <person name="Courtney L."/>
            <person name="Fronick C."/>
            <person name="Harrison M."/>
            <person name="Strong C."/>
            <person name="Farmer C."/>
            <person name="Delahaunty K."/>
            <person name="Markovic C."/>
            <person name="Hall O."/>
            <person name="Minx P."/>
            <person name="Tomlinson C."/>
            <person name="Mitreva M."/>
            <person name="Nelson J."/>
            <person name="Hou S."/>
            <person name="Wollam A."/>
            <person name="Pepin K.H."/>
            <person name="Johnson M."/>
            <person name="Bhonagiri V."/>
            <person name="Nash W.E."/>
            <person name="Warren W."/>
            <person name="Chinwalla A."/>
            <person name="Mardis E.R."/>
            <person name="Wilson R.K."/>
        </authorList>
    </citation>
    <scope>NUCLEOTIDE SEQUENCE [LARGE SCALE GENOMIC DNA]</scope>
    <source>
        <strain evidence="2">DSM 14469</strain>
    </source>
</reference>
<name>C6LFW2_9FIRM</name>